<evidence type="ECO:0000256" key="1">
    <source>
        <dbReference type="ARBA" id="ARBA00000077"/>
    </source>
</evidence>
<accession>A0A6J5YEV3</accession>
<dbReference type="PROSITE" id="PS51975">
    <property type="entry name" value="RNASE_H_2"/>
    <property type="match status" value="1"/>
</dbReference>
<comment type="cofactor">
    <cofactor evidence="3">
        <name>Mg(2+)</name>
        <dbReference type="ChEBI" id="CHEBI:18420"/>
    </cofactor>
</comment>
<dbReference type="Gene3D" id="3.30.420.10">
    <property type="entry name" value="Ribonuclease H-like superfamily/Ribonuclease H"/>
    <property type="match status" value="1"/>
</dbReference>
<comment type="cofactor">
    <cofactor evidence="2">
        <name>Mn(2+)</name>
        <dbReference type="ChEBI" id="CHEBI:29035"/>
    </cofactor>
</comment>
<sequence length="225" mass="24218">MRAALRGKAPTLTVERELWAAGDGIVVGVDEVGRGAWAGPLVIGAAVAPKDRRPYGIRDSKMLTEAEREGSFDRIAEWCDAWAIGVVTHDECDALGMSAALRLAAQRALAALDVVPDRVLLDGSVDFVGGGITRTIVKGDAVCVSIAAASILAKVSRDRMMRAEAENFPGFEFHANKGYPCPKHRMALEANGPTSIHRRSWSFMEGLPWSGLVRMPAFDEAPTLF</sequence>
<dbReference type="GO" id="GO:0032299">
    <property type="term" value="C:ribonuclease H2 complex"/>
    <property type="evidence" value="ECO:0007669"/>
    <property type="project" value="TreeGrafter"/>
</dbReference>
<dbReference type="InterPro" id="IPR012337">
    <property type="entry name" value="RNaseH-like_sf"/>
</dbReference>
<feature type="domain" description="RNase H type-2" evidence="14">
    <location>
        <begin position="24"/>
        <end position="213"/>
    </location>
</feature>
<comment type="similarity">
    <text evidence="5">Belongs to the RNase HII family.</text>
</comment>
<evidence type="ECO:0000259" key="14">
    <source>
        <dbReference type="PROSITE" id="PS51975"/>
    </source>
</evidence>
<dbReference type="InterPro" id="IPR001352">
    <property type="entry name" value="RNase_HII/HIII"/>
</dbReference>
<dbReference type="GO" id="GO:0043137">
    <property type="term" value="P:DNA replication, removal of RNA primer"/>
    <property type="evidence" value="ECO:0007669"/>
    <property type="project" value="TreeGrafter"/>
</dbReference>
<evidence type="ECO:0000256" key="5">
    <source>
        <dbReference type="ARBA" id="ARBA00007383"/>
    </source>
</evidence>
<evidence type="ECO:0000313" key="15">
    <source>
        <dbReference type="EMBL" id="CAB4322921.1"/>
    </source>
</evidence>
<keyword evidence="12" id="KW-0378">Hydrolase</keyword>
<dbReference type="EC" id="3.1.26.4" evidence="6"/>
<dbReference type="GO" id="GO:0046872">
    <property type="term" value="F:metal ion binding"/>
    <property type="evidence" value="ECO:0007669"/>
    <property type="project" value="UniProtKB-KW"/>
</dbReference>
<evidence type="ECO:0000256" key="7">
    <source>
        <dbReference type="ARBA" id="ARBA00019179"/>
    </source>
</evidence>
<keyword evidence="8" id="KW-0963">Cytoplasm</keyword>
<dbReference type="HAMAP" id="MF_00052_B">
    <property type="entry name" value="RNase_HII_B"/>
    <property type="match status" value="1"/>
</dbReference>
<evidence type="ECO:0000256" key="10">
    <source>
        <dbReference type="ARBA" id="ARBA00022723"/>
    </source>
</evidence>
<gene>
    <name evidence="15" type="ORF">UFOPK1392_00662</name>
</gene>
<dbReference type="GO" id="GO:0006298">
    <property type="term" value="P:mismatch repair"/>
    <property type="evidence" value="ECO:0007669"/>
    <property type="project" value="TreeGrafter"/>
</dbReference>
<name>A0A6J5YEV3_9ZZZZ</name>
<dbReference type="GO" id="GO:0004523">
    <property type="term" value="F:RNA-DNA hybrid ribonuclease activity"/>
    <property type="evidence" value="ECO:0007669"/>
    <property type="project" value="UniProtKB-EC"/>
</dbReference>
<dbReference type="GO" id="GO:0005737">
    <property type="term" value="C:cytoplasm"/>
    <property type="evidence" value="ECO:0007669"/>
    <property type="project" value="UniProtKB-SubCell"/>
</dbReference>
<dbReference type="EMBL" id="CAEMXZ010000020">
    <property type="protein sequence ID" value="CAB4322921.1"/>
    <property type="molecule type" value="Genomic_DNA"/>
</dbReference>
<evidence type="ECO:0000256" key="3">
    <source>
        <dbReference type="ARBA" id="ARBA00001946"/>
    </source>
</evidence>
<evidence type="ECO:0000256" key="12">
    <source>
        <dbReference type="ARBA" id="ARBA00022801"/>
    </source>
</evidence>
<keyword evidence="13" id="KW-0464">Manganese</keyword>
<dbReference type="InterPro" id="IPR036397">
    <property type="entry name" value="RNaseH_sf"/>
</dbReference>
<dbReference type="GO" id="GO:0003723">
    <property type="term" value="F:RNA binding"/>
    <property type="evidence" value="ECO:0007669"/>
    <property type="project" value="InterPro"/>
</dbReference>
<protein>
    <recommendedName>
        <fullName evidence="7">Ribonuclease HII</fullName>
        <ecNumber evidence="6">3.1.26.4</ecNumber>
    </recommendedName>
</protein>
<comment type="catalytic activity">
    <reaction evidence="1">
        <text>Endonucleolytic cleavage to 5'-phosphomonoester.</text>
        <dbReference type="EC" id="3.1.26.4"/>
    </reaction>
</comment>
<evidence type="ECO:0000256" key="4">
    <source>
        <dbReference type="ARBA" id="ARBA00004496"/>
    </source>
</evidence>
<evidence type="ECO:0000256" key="11">
    <source>
        <dbReference type="ARBA" id="ARBA00022759"/>
    </source>
</evidence>
<dbReference type="CDD" id="cd07182">
    <property type="entry name" value="RNase_HII_bacteria_HII_like"/>
    <property type="match status" value="1"/>
</dbReference>
<dbReference type="InterPro" id="IPR024567">
    <property type="entry name" value="RNase_HII/HIII_dom"/>
</dbReference>
<organism evidence="15">
    <name type="scientific">freshwater metagenome</name>
    <dbReference type="NCBI Taxonomy" id="449393"/>
    <lineage>
        <taxon>unclassified sequences</taxon>
        <taxon>metagenomes</taxon>
        <taxon>ecological metagenomes</taxon>
    </lineage>
</organism>
<reference evidence="15" key="1">
    <citation type="submission" date="2020-05" db="EMBL/GenBank/DDBJ databases">
        <authorList>
            <person name="Chiriac C."/>
            <person name="Salcher M."/>
            <person name="Ghai R."/>
            <person name="Kavagutti S V."/>
        </authorList>
    </citation>
    <scope>NUCLEOTIDE SEQUENCE</scope>
</reference>
<evidence type="ECO:0000256" key="13">
    <source>
        <dbReference type="ARBA" id="ARBA00023211"/>
    </source>
</evidence>
<evidence type="ECO:0000256" key="2">
    <source>
        <dbReference type="ARBA" id="ARBA00001936"/>
    </source>
</evidence>
<keyword evidence="9" id="KW-0540">Nuclease</keyword>
<dbReference type="NCBIfam" id="NF000595">
    <property type="entry name" value="PRK00015.1-3"/>
    <property type="match status" value="1"/>
</dbReference>
<dbReference type="AlphaFoldDB" id="A0A6J5YEV3"/>
<dbReference type="PANTHER" id="PTHR10954:SF18">
    <property type="entry name" value="RIBONUCLEASE HII"/>
    <property type="match status" value="1"/>
</dbReference>
<dbReference type="SUPFAM" id="SSF53098">
    <property type="entry name" value="Ribonuclease H-like"/>
    <property type="match status" value="1"/>
</dbReference>
<comment type="subcellular location">
    <subcellularLocation>
        <location evidence="4">Cytoplasm</location>
    </subcellularLocation>
</comment>
<dbReference type="PANTHER" id="PTHR10954">
    <property type="entry name" value="RIBONUCLEASE H2 SUBUNIT A"/>
    <property type="match status" value="1"/>
</dbReference>
<keyword evidence="11" id="KW-0255">Endonuclease</keyword>
<dbReference type="InterPro" id="IPR022898">
    <property type="entry name" value="RNase_HII"/>
</dbReference>
<dbReference type="Pfam" id="PF01351">
    <property type="entry name" value="RNase_HII"/>
    <property type="match status" value="1"/>
</dbReference>
<keyword evidence="10" id="KW-0479">Metal-binding</keyword>
<evidence type="ECO:0000256" key="9">
    <source>
        <dbReference type="ARBA" id="ARBA00022722"/>
    </source>
</evidence>
<proteinExistence type="inferred from homology"/>
<evidence type="ECO:0000256" key="6">
    <source>
        <dbReference type="ARBA" id="ARBA00012180"/>
    </source>
</evidence>
<evidence type="ECO:0000256" key="8">
    <source>
        <dbReference type="ARBA" id="ARBA00022490"/>
    </source>
</evidence>